<evidence type="ECO:0000256" key="6">
    <source>
        <dbReference type="RuleBase" id="RU362124"/>
    </source>
</evidence>
<evidence type="ECO:0000313" key="9">
    <source>
        <dbReference type="EMBL" id="KAE9633420.1"/>
    </source>
</evidence>
<comment type="similarity">
    <text evidence="6">Belongs to the sigma-70 factor family.</text>
</comment>
<evidence type="ECO:0000313" key="10">
    <source>
        <dbReference type="Proteomes" id="UP000483018"/>
    </source>
</evidence>
<dbReference type="InterPro" id="IPR007627">
    <property type="entry name" value="RNA_pol_sigma70_r2"/>
</dbReference>
<dbReference type="InterPro" id="IPR000943">
    <property type="entry name" value="RNA_pol_sigma70"/>
</dbReference>
<dbReference type="Pfam" id="PF04539">
    <property type="entry name" value="Sigma70_r3"/>
    <property type="match status" value="1"/>
</dbReference>
<dbReference type="Pfam" id="PF04545">
    <property type="entry name" value="Sigma70_r4"/>
    <property type="match status" value="1"/>
</dbReference>
<dbReference type="PROSITE" id="PS00715">
    <property type="entry name" value="SIGMA70_1"/>
    <property type="match status" value="1"/>
</dbReference>
<dbReference type="PROSITE" id="PS00716">
    <property type="entry name" value="SIGMA70_2"/>
    <property type="match status" value="1"/>
</dbReference>
<keyword evidence="4 6" id="KW-0238">DNA-binding</keyword>
<dbReference type="Pfam" id="PF04542">
    <property type="entry name" value="Sigma70_r2"/>
    <property type="match status" value="1"/>
</dbReference>
<dbReference type="NCBIfam" id="TIGR02885">
    <property type="entry name" value="spore_sigF"/>
    <property type="match status" value="1"/>
</dbReference>
<gene>
    <name evidence="9" type="primary">sigF</name>
    <name evidence="9" type="ORF">GND95_09280</name>
</gene>
<evidence type="ECO:0000256" key="1">
    <source>
        <dbReference type="ARBA" id="ARBA00022969"/>
    </source>
</evidence>
<evidence type="ECO:0000259" key="7">
    <source>
        <dbReference type="PROSITE" id="PS00715"/>
    </source>
</evidence>
<name>A0A7C8LDU9_9FIRM</name>
<dbReference type="Proteomes" id="UP000483018">
    <property type="component" value="Unassembled WGS sequence"/>
</dbReference>
<keyword evidence="3 6" id="KW-0731">Sigma factor</keyword>
<dbReference type="PIRSF" id="PIRSF000770">
    <property type="entry name" value="RNA_pol_sigma-SigE/K"/>
    <property type="match status" value="1"/>
</dbReference>
<dbReference type="SUPFAM" id="SSF88659">
    <property type="entry name" value="Sigma3 and sigma4 domains of RNA polymerase sigma factors"/>
    <property type="match status" value="2"/>
</dbReference>
<evidence type="ECO:0000256" key="2">
    <source>
        <dbReference type="ARBA" id="ARBA00023015"/>
    </source>
</evidence>
<comment type="function">
    <text evidence="6">Sigma factors are initiation factors that promote the attachment of RNA polymerase to specific initiation sites and are then released.</text>
</comment>
<dbReference type="InterPro" id="IPR013325">
    <property type="entry name" value="RNA_pol_sigma_r2"/>
</dbReference>
<dbReference type="InterPro" id="IPR007630">
    <property type="entry name" value="RNA_pol_sigma70_r4"/>
</dbReference>
<dbReference type="InterPro" id="IPR050239">
    <property type="entry name" value="Sigma-70_RNA_pol_init_factors"/>
</dbReference>
<dbReference type="InterPro" id="IPR013324">
    <property type="entry name" value="RNA_pol_sigma_r3/r4-like"/>
</dbReference>
<dbReference type="OrthoDB" id="9809557at2"/>
<dbReference type="Gene3D" id="1.10.10.10">
    <property type="entry name" value="Winged helix-like DNA-binding domain superfamily/Winged helix DNA-binding domain"/>
    <property type="match status" value="2"/>
</dbReference>
<dbReference type="CDD" id="cd06171">
    <property type="entry name" value="Sigma70_r4"/>
    <property type="match status" value="1"/>
</dbReference>
<feature type="domain" description="RNA polymerase sigma-70" evidence="8">
    <location>
        <begin position="207"/>
        <end position="233"/>
    </location>
</feature>
<evidence type="ECO:0000256" key="3">
    <source>
        <dbReference type="ARBA" id="ARBA00023082"/>
    </source>
</evidence>
<dbReference type="InterPro" id="IPR007624">
    <property type="entry name" value="RNA_pol_sigma70_r3"/>
</dbReference>
<feature type="domain" description="RNA polymerase sigma-70" evidence="7">
    <location>
        <begin position="46"/>
        <end position="59"/>
    </location>
</feature>
<dbReference type="PANTHER" id="PTHR30603:SF17">
    <property type="entry name" value="RNA POLYMERASE SIGMA-G FACTOR"/>
    <property type="match status" value="1"/>
</dbReference>
<dbReference type="Gene3D" id="1.20.120.1810">
    <property type="match status" value="1"/>
</dbReference>
<keyword evidence="1" id="KW-0749">Sporulation</keyword>
<dbReference type="GO" id="GO:0016987">
    <property type="term" value="F:sigma factor activity"/>
    <property type="evidence" value="ECO:0007669"/>
    <property type="project" value="UniProtKB-KW"/>
</dbReference>
<keyword evidence="10" id="KW-1185">Reference proteome</keyword>
<dbReference type="InterPro" id="IPR014236">
    <property type="entry name" value="RNA_pol_sigma-F"/>
</dbReference>
<dbReference type="SUPFAM" id="SSF88946">
    <property type="entry name" value="Sigma2 domain of RNA polymerase sigma factors"/>
    <property type="match status" value="1"/>
</dbReference>
<keyword evidence="5 6" id="KW-0804">Transcription</keyword>
<dbReference type="GO" id="GO:0030435">
    <property type="term" value="P:sporulation resulting in formation of a cellular spore"/>
    <property type="evidence" value="ECO:0007669"/>
    <property type="project" value="UniProtKB-KW"/>
</dbReference>
<dbReference type="NCBIfam" id="TIGR02937">
    <property type="entry name" value="sigma70-ECF"/>
    <property type="match status" value="1"/>
</dbReference>
<dbReference type="AlphaFoldDB" id="A0A7C8LDU9"/>
<dbReference type="PANTHER" id="PTHR30603">
    <property type="entry name" value="RNA POLYMERASE SIGMA FACTOR RPO"/>
    <property type="match status" value="1"/>
</dbReference>
<protein>
    <recommendedName>
        <fullName evidence="6">RNA polymerase sigma factor</fullName>
    </recommendedName>
</protein>
<reference evidence="9 10" key="1">
    <citation type="submission" date="2019-12" db="EMBL/GenBank/DDBJ databases">
        <title>Defluviitalea raffinosedens, isolated from a biogas fermenter, genome sequencing and characterization.</title>
        <authorList>
            <person name="Rettenmaier R."/>
            <person name="Schneider M."/>
            <person name="Neuhaus K."/>
            <person name="Liebl W."/>
            <person name="Zverlov V."/>
        </authorList>
    </citation>
    <scope>NUCLEOTIDE SEQUENCE [LARGE SCALE GENOMIC DNA]</scope>
    <source>
        <strain evidence="9 10">249c-K6</strain>
    </source>
</reference>
<dbReference type="InterPro" id="IPR014284">
    <property type="entry name" value="RNA_pol_sigma-70_dom"/>
</dbReference>
<dbReference type="InterPro" id="IPR014322">
    <property type="entry name" value="RNA_pol_sigma-B/F/G"/>
</dbReference>
<dbReference type="InterPro" id="IPR036388">
    <property type="entry name" value="WH-like_DNA-bd_sf"/>
</dbReference>
<sequence length="238" mass="27143">MDRTLELIRSAQAGDTAARDLLVEENVGLVWSIVKRFKNRGYDIEDLFQIGSIGLIKSIDKFDLNYDVKFSTYAVPMILGEIKRFMRDDGMIKVSRSLKELGQKAKALKETLAKKNEREPTIQELADEMGIEVEELVMALEANSDVESLQSVIYEGDGNPIRLIDKLDLDSNYESNMIDKIALEQVIEKLNPKEKQIITMRYFNDKTQTEIADVIGISQVQVSRIEKKILKSMKEMFG</sequence>
<organism evidence="9 10">
    <name type="scientific">Defluviitalea raffinosedens</name>
    <dbReference type="NCBI Taxonomy" id="1450156"/>
    <lineage>
        <taxon>Bacteria</taxon>
        <taxon>Bacillati</taxon>
        <taxon>Bacillota</taxon>
        <taxon>Clostridia</taxon>
        <taxon>Lachnospirales</taxon>
        <taxon>Defluviitaleaceae</taxon>
        <taxon>Defluviitalea</taxon>
    </lineage>
</organism>
<accession>A0A7C8LDU9</accession>
<evidence type="ECO:0000256" key="4">
    <source>
        <dbReference type="ARBA" id="ARBA00023125"/>
    </source>
</evidence>
<dbReference type="EMBL" id="WSLF01000008">
    <property type="protein sequence ID" value="KAE9633420.1"/>
    <property type="molecule type" value="Genomic_DNA"/>
</dbReference>
<keyword evidence="2 6" id="KW-0805">Transcription regulation</keyword>
<dbReference type="GO" id="GO:0003677">
    <property type="term" value="F:DNA binding"/>
    <property type="evidence" value="ECO:0007669"/>
    <property type="project" value="UniProtKB-KW"/>
</dbReference>
<evidence type="ECO:0000259" key="8">
    <source>
        <dbReference type="PROSITE" id="PS00716"/>
    </source>
</evidence>
<dbReference type="GO" id="GO:0006352">
    <property type="term" value="P:DNA-templated transcription initiation"/>
    <property type="evidence" value="ECO:0007669"/>
    <property type="project" value="InterPro"/>
</dbReference>
<comment type="caution">
    <text evidence="9">The sequence shown here is derived from an EMBL/GenBank/DDBJ whole genome shotgun (WGS) entry which is preliminary data.</text>
</comment>
<dbReference type="NCBIfam" id="NF004052">
    <property type="entry name" value="PRK05572.1"/>
    <property type="match status" value="1"/>
</dbReference>
<dbReference type="PRINTS" id="PR00046">
    <property type="entry name" value="SIGMA70FCT"/>
</dbReference>
<dbReference type="RefSeq" id="WP_158740685.1">
    <property type="nucleotide sequence ID" value="NZ_JAFBEP010000028.1"/>
</dbReference>
<dbReference type="NCBIfam" id="TIGR02980">
    <property type="entry name" value="SigBFG"/>
    <property type="match status" value="1"/>
</dbReference>
<proteinExistence type="inferred from homology"/>
<evidence type="ECO:0000256" key="5">
    <source>
        <dbReference type="ARBA" id="ARBA00023163"/>
    </source>
</evidence>